<comment type="caution">
    <text evidence="2">The sequence shown here is derived from an EMBL/GenBank/DDBJ whole genome shotgun (WGS) entry which is preliminary data.</text>
</comment>
<dbReference type="Proteomes" id="UP001253545">
    <property type="component" value="Unassembled WGS sequence"/>
</dbReference>
<evidence type="ECO:0000256" key="1">
    <source>
        <dbReference type="SAM" id="MobiDB-lite"/>
    </source>
</evidence>
<feature type="compositionally biased region" description="Polar residues" evidence="1">
    <location>
        <begin position="18"/>
        <end position="27"/>
    </location>
</feature>
<feature type="compositionally biased region" description="Basic and acidic residues" evidence="1">
    <location>
        <begin position="7"/>
        <end position="17"/>
    </location>
</feature>
<feature type="region of interest" description="Disordered" evidence="1">
    <location>
        <begin position="1"/>
        <end position="27"/>
    </location>
</feature>
<protein>
    <submittedName>
        <fullName evidence="2">Uncharacterized protein</fullName>
    </submittedName>
</protein>
<proteinExistence type="predicted"/>
<evidence type="ECO:0000313" key="3">
    <source>
        <dbReference type="Proteomes" id="UP001253545"/>
    </source>
</evidence>
<evidence type="ECO:0000313" key="2">
    <source>
        <dbReference type="EMBL" id="MDT0594195.1"/>
    </source>
</evidence>
<name>A0ABU2ZNJ3_9ALTE</name>
<organism evidence="2 3">
    <name type="scientific">Glaciecola petra</name>
    <dbReference type="NCBI Taxonomy" id="3075602"/>
    <lineage>
        <taxon>Bacteria</taxon>
        <taxon>Pseudomonadati</taxon>
        <taxon>Pseudomonadota</taxon>
        <taxon>Gammaproteobacteria</taxon>
        <taxon>Alteromonadales</taxon>
        <taxon>Alteromonadaceae</taxon>
        <taxon>Glaciecola</taxon>
    </lineage>
</organism>
<dbReference type="RefSeq" id="WP_311367676.1">
    <property type="nucleotide sequence ID" value="NZ_JAVRHX010000001.1"/>
</dbReference>
<keyword evidence="3" id="KW-1185">Reference proteome</keyword>
<reference evidence="2 3" key="1">
    <citation type="submission" date="2023-09" db="EMBL/GenBank/DDBJ databases">
        <authorList>
            <person name="Rey-Velasco X."/>
        </authorList>
    </citation>
    <scope>NUCLEOTIDE SEQUENCE [LARGE SCALE GENOMIC DNA]</scope>
    <source>
        <strain evidence="2 3">P117</strain>
    </source>
</reference>
<sequence length="132" mass="15137">MHNYIIKRFENSDKEPNTLRSESMTNEENLQTNNDAINPSNNHASALINYSHTVNFNYGHSDNASARSTFTQTAHVNVAPFFSMRKLRLTYNQLKNSSSFEYGSFDAFKHQVLNAVAPHLELNKWQSIAARR</sequence>
<gene>
    <name evidence="2" type="ORF">RM552_04995</name>
</gene>
<dbReference type="EMBL" id="JAVRHX010000001">
    <property type="protein sequence ID" value="MDT0594195.1"/>
    <property type="molecule type" value="Genomic_DNA"/>
</dbReference>
<accession>A0ABU2ZNJ3</accession>